<dbReference type="CDD" id="cd03257">
    <property type="entry name" value="ABC_NikE_OppD_transporters"/>
    <property type="match status" value="2"/>
</dbReference>
<dbReference type="NCBIfam" id="NF008453">
    <property type="entry name" value="PRK11308.1"/>
    <property type="match status" value="2"/>
</dbReference>
<gene>
    <name evidence="6" type="ORF">ACFQZS_02545</name>
</gene>
<dbReference type="PROSITE" id="PS00211">
    <property type="entry name" value="ABC_TRANSPORTER_1"/>
    <property type="match status" value="2"/>
</dbReference>
<evidence type="ECO:0000256" key="4">
    <source>
        <dbReference type="ARBA" id="ARBA00022840"/>
    </source>
</evidence>
<keyword evidence="2" id="KW-0813">Transport</keyword>
<keyword evidence="4 6" id="KW-0067">ATP-binding</keyword>
<evidence type="ECO:0000259" key="5">
    <source>
        <dbReference type="PROSITE" id="PS50893"/>
    </source>
</evidence>
<dbReference type="PANTHER" id="PTHR43776">
    <property type="entry name" value="TRANSPORT ATP-BINDING PROTEIN"/>
    <property type="match status" value="1"/>
</dbReference>
<evidence type="ECO:0000256" key="3">
    <source>
        <dbReference type="ARBA" id="ARBA00022741"/>
    </source>
</evidence>
<evidence type="ECO:0000256" key="1">
    <source>
        <dbReference type="ARBA" id="ARBA00005417"/>
    </source>
</evidence>
<dbReference type="InterPro" id="IPR003593">
    <property type="entry name" value="AAA+_ATPase"/>
</dbReference>
<feature type="domain" description="ABC transporter" evidence="5">
    <location>
        <begin position="307"/>
        <end position="558"/>
    </location>
</feature>
<comment type="similarity">
    <text evidence="1">Belongs to the ABC transporter superfamily.</text>
</comment>
<evidence type="ECO:0000256" key="2">
    <source>
        <dbReference type="ARBA" id="ARBA00022448"/>
    </source>
</evidence>
<keyword evidence="7" id="KW-1185">Reference proteome</keyword>
<dbReference type="InterPro" id="IPR003439">
    <property type="entry name" value="ABC_transporter-like_ATP-bd"/>
</dbReference>
<protein>
    <submittedName>
        <fullName evidence="6">ABC transporter ATP-binding protein</fullName>
    </submittedName>
</protein>
<name>A0ABW2YRH8_9SPHI</name>
<dbReference type="InterPro" id="IPR013563">
    <property type="entry name" value="Oligopep_ABC_C"/>
</dbReference>
<organism evidence="6 7">
    <name type="scientific">Mucilaginibacter calamicampi</name>
    <dbReference type="NCBI Taxonomy" id="1302352"/>
    <lineage>
        <taxon>Bacteria</taxon>
        <taxon>Pseudomonadati</taxon>
        <taxon>Bacteroidota</taxon>
        <taxon>Sphingobacteriia</taxon>
        <taxon>Sphingobacteriales</taxon>
        <taxon>Sphingobacteriaceae</taxon>
        <taxon>Mucilaginibacter</taxon>
    </lineage>
</organism>
<dbReference type="GO" id="GO:0005524">
    <property type="term" value="F:ATP binding"/>
    <property type="evidence" value="ECO:0007669"/>
    <property type="project" value="UniProtKB-KW"/>
</dbReference>
<dbReference type="InterPro" id="IPR017871">
    <property type="entry name" value="ABC_transporter-like_CS"/>
</dbReference>
<dbReference type="RefSeq" id="WP_377096992.1">
    <property type="nucleotide sequence ID" value="NZ_JBHTHU010000001.1"/>
</dbReference>
<dbReference type="PANTHER" id="PTHR43776:SF7">
    <property type="entry name" value="D,D-DIPEPTIDE TRANSPORT ATP-BINDING PROTEIN DDPF-RELATED"/>
    <property type="match status" value="1"/>
</dbReference>
<dbReference type="Pfam" id="PF00005">
    <property type="entry name" value="ABC_tran"/>
    <property type="match status" value="2"/>
</dbReference>
<dbReference type="Proteomes" id="UP001596958">
    <property type="component" value="Unassembled WGS sequence"/>
</dbReference>
<evidence type="ECO:0000313" key="7">
    <source>
        <dbReference type="Proteomes" id="UP001596958"/>
    </source>
</evidence>
<dbReference type="SMART" id="SM00382">
    <property type="entry name" value="AAA"/>
    <property type="match status" value="2"/>
</dbReference>
<accession>A0ABW2YRH8</accession>
<feature type="domain" description="ABC transporter" evidence="5">
    <location>
        <begin position="2"/>
        <end position="252"/>
    </location>
</feature>
<dbReference type="NCBIfam" id="NF007739">
    <property type="entry name" value="PRK10419.1"/>
    <property type="match status" value="2"/>
</dbReference>
<dbReference type="PROSITE" id="PS50893">
    <property type="entry name" value="ABC_TRANSPORTER_2"/>
    <property type="match status" value="2"/>
</dbReference>
<reference evidence="7" key="1">
    <citation type="journal article" date="2019" name="Int. J. Syst. Evol. Microbiol.">
        <title>The Global Catalogue of Microorganisms (GCM) 10K type strain sequencing project: providing services to taxonomists for standard genome sequencing and annotation.</title>
        <authorList>
            <consortium name="The Broad Institute Genomics Platform"/>
            <consortium name="The Broad Institute Genome Sequencing Center for Infectious Disease"/>
            <person name="Wu L."/>
            <person name="Ma J."/>
        </authorList>
    </citation>
    <scope>NUCLEOTIDE SEQUENCE [LARGE SCALE GENOMIC DNA]</scope>
    <source>
        <strain evidence="7">CCUG 63418</strain>
    </source>
</reference>
<dbReference type="Gene3D" id="3.40.50.300">
    <property type="entry name" value="P-loop containing nucleotide triphosphate hydrolases"/>
    <property type="match status" value="2"/>
</dbReference>
<dbReference type="InterPro" id="IPR050319">
    <property type="entry name" value="ABC_transp_ATP-bind"/>
</dbReference>
<sequence>MIKVTGLTVEFNTGNGIFKVVTGINFNLNKGETLGIVGESGSGKSVTSLALMRLLGTSGAAISGEAELEGVNLFTLSEEQMRSVRGNRMAMIFQEPMTSLNPVLTCGYQVIEAIQLHIGLNKAQAKAKAIELFKEVQLPRPEAIFDSYPHQLSGGQKQRVMIAMALAADPEILIADEPTTALDVTVQKTILDLLQKLKEQRGMSLIFISHDLGVVSQIADRLLVMYKGEIVEQGDVASLFNNPQHAYTKGLLACRPSIAMRLKKLPVIADFLADESATIETIRAANSYKPGEILARQKKLYSAEPILKVNNLSTWFGQSSGLFSSDKTVVKAVNDVSFDVYPGETLGLVGESGCGKTTLGRSILRLIEPTSGSITFEGTDVRGLKGEELREIRRNMQIIFQDPYSSLHPQLTIGESIMEPLKVHKLYNSNTQRRQKVMDLLERVNLSPDHFNRYPHEFSGGQRQRIVIARALALQPKFIICDESVSALDVSVQAQVLNLIRELQQDLGLSYIFISHDLAVIRHISDRMMVMNKGEIVEVGYPDDVYSAPKNEYTQKLIDAIPV</sequence>
<dbReference type="InterPro" id="IPR027417">
    <property type="entry name" value="P-loop_NTPase"/>
</dbReference>
<dbReference type="EMBL" id="JBHTHU010000001">
    <property type="protein sequence ID" value="MFD0749003.1"/>
    <property type="molecule type" value="Genomic_DNA"/>
</dbReference>
<proteinExistence type="inferred from homology"/>
<dbReference type="SUPFAM" id="SSF52540">
    <property type="entry name" value="P-loop containing nucleoside triphosphate hydrolases"/>
    <property type="match status" value="2"/>
</dbReference>
<keyword evidence="3" id="KW-0547">Nucleotide-binding</keyword>
<dbReference type="Pfam" id="PF08352">
    <property type="entry name" value="oligo_HPY"/>
    <property type="match status" value="2"/>
</dbReference>
<comment type="caution">
    <text evidence="6">The sequence shown here is derived from an EMBL/GenBank/DDBJ whole genome shotgun (WGS) entry which is preliminary data.</text>
</comment>
<evidence type="ECO:0000313" key="6">
    <source>
        <dbReference type="EMBL" id="MFD0749003.1"/>
    </source>
</evidence>